<evidence type="ECO:0000259" key="1">
    <source>
        <dbReference type="PROSITE" id="PS50844"/>
    </source>
</evidence>
<dbReference type="InterPro" id="IPR013974">
    <property type="entry name" value="SAF"/>
</dbReference>
<dbReference type="Gene3D" id="3.90.1210.10">
    <property type="entry name" value="Antifreeze-like/N-acetylneuraminic acid synthase C-terminal domain"/>
    <property type="match status" value="1"/>
</dbReference>
<dbReference type="PROSITE" id="PS50844">
    <property type="entry name" value="AFP_LIKE"/>
    <property type="match status" value="1"/>
</dbReference>
<feature type="domain" description="AFP-like" evidence="1">
    <location>
        <begin position="287"/>
        <end position="343"/>
    </location>
</feature>
<evidence type="ECO:0000313" key="2">
    <source>
        <dbReference type="EMBL" id="PLW78137.1"/>
    </source>
</evidence>
<dbReference type="PANTHER" id="PTHR42966">
    <property type="entry name" value="N-ACETYLNEURAMINATE SYNTHASE"/>
    <property type="match status" value="1"/>
</dbReference>
<organism evidence="2 3">
    <name type="scientific">Cohaesibacter celericrescens</name>
    <dbReference type="NCBI Taxonomy" id="2067669"/>
    <lineage>
        <taxon>Bacteria</taxon>
        <taxon>Pseudomonadati</taxon>
        <taxon>Pseudomonadota</taxon>
        <taxon>Alphaproteobacteria</taxon>
        <taxon>Hyphomicrobiales</taxon>
        <taxon>Cohaesibacteraceae</taxon>
    </lineage>
</organism>
<dbReference type="GO" id="GO:0047444">
    <property type="term" value="F:N-acylneuraminate-9-phosphate synthase activity"/>
    <property type="evidence" value="ECO:0007669"/>
    <property type="project" value="TreeGrafter"/>
</dbReference>
<dbReference type="SUPFAM" id="SSF51269">
    <property type="entry name" value="AFP III-like domain"/>
    <property type="match status" value="1"/>
</dbReference>
<dbReference type="Proteomes" id="UP000234881">
    <property type="component" value="Unassembled WGS sequence"/>
</dbReference>
<dbReference type="SUPFAM" id="SSF51569">
    <property type="entry name" value="Aldolase"/>
    <property type="match status" value="1"/>
</dbReference>
<evidence type="ECO:0000313" key="3">
    <source>
        <dbReference type="Proteomes" id="UP000234881"/>
    </source>
</evidence>
<proteinExistence type="predicted"/>
<dbReference type="NCBIfam" id="TIGR03569">
    <property type="entry name" value="NeuB_NnaB"/>
    <property type="match status" value="1"/>
</dbReference>
<dbReference type="Pfam" id="PF08666">
    <property type="entry name" value="SAF"/>
    <property type="match status" value="1"/>
</dbReference>
<reference evidence="2 3" key="1">
    <citation type="submission" date="2018-01" db="EMBL/GenBank/DDBJ databases">
        <title>The draft genome sequence of Cohaesibacter sp. H1304.</title>
        <authorList>
            <person name="Wang N.-N."/>
            <person name="Du Z.-J."/>
        </authorList>
    </citation>
    <scope>NUCLEOTIDE SEQUENCE [LARGE SCALE GENOMIC DNA]</scope>
    <source>
        <strain evidence="2 3">H1304</strain>
    </source>
</reference>
<dbReference type="EMBL" id="PKUQ01000010">
    <property type="protein sequence ID" value="PLW78137.1"/>
    <property type="molecule type" value="Genomic_DNA"/>
</dbReference>
<dbReference type="InterPro" id="IPR020007">
    <property type="entry name" value="NeuB/NeuA"/>
</dbReference>
<name>A0A2N5XUK0_9HYPH</name>
<dbReference type="CDD" id="cd11615">
    <property type="entry name" value="SAF_NeuB_like"/>
    <property type="match status" value="1"/>
</dbReference>
<dbReference type="InterPro" id="IPR036732">
    <property type="entry name" value="AFP_Neu5c_C_sf"/>
</dbReference>
<sequence>MPTFIIAEAGVNHNGDVGLALRLIEIAAQCGADAVKFQTFSAEKLAAVGAQKAEYQQETTGDGDQLSMLKKLELTRDEFGRLKARCDALAIEFMSTAFDEESLDFLVSIGIKRIKIPSGEITNLPFIAHCARKMMPIILSTGMSDLDEIEQAVACIRRAWKDIDFKTTDKEFLTILHCTSNYPAHPQDLNLTAMTTIAQKTGCPTGYSDHSQGIVVSPAAVALGASVIEKHYTLDKAMEGPDHKASLDQGELSTMIRDIRIIEQALGTGEKKPSESELPVRDVARKSIAVARDIPQGTVLSQSDLIMLRPGTGISPARREEIVGRKTKSALQSGALLDWKDIT</sequence>
<dbReference type="InterPro" id="IPR013785">
    <property type="entry name" value="Aldolase_TIM"/>
</dbReference>
<dbReference type="SMART" id="SM00858">
    <property type="entry name" value="SAF"/>
    <property type="match status" value="1"/>
</dbReference>
<accession>A0A2N5XUK0</accession>
<keyword evidence="3" id="KW-1185">Reference proteome</keyword>
<dbReference type="Gene3D" id="3.20.20.70">
    <property type="entry name" value="Aldolase class I"/>
    <property type="match status" value="1"/>
</dbReference>
<dbReference type="RefSeq" id="WP_101532848.1">
    <property type="nucleotide sequence ID" value="NZ_JBFHIU010000008.1"/>
</dbReference>
<dbReference type="Pfam" id="PF03102">
    <property type="entry name" value="NeuB"/>
    <property type="match status" value="1"/>
</dbReference>
<dbReference type="GO" id="GO:0016051">
    <property type="term" value="P:carbohydrate biosynthetic process"/>
    <property type="evidence" value="ECO:0007669"/>
    <property type="project" value="InterPro"/>
</dbReference>
<dbReference type="InterPro" id="IPR013132">
    <property type="entry name" value="PseI/NeuA/B-like_N"/>
</dbReference>
<protein>
    <submittedName>
        <fullName evidence="2">N-acetylneuraminate synthase</fullName>
    </submittedName>
</protein>
<dbReference type="OrthoDB" id="9781701at2"/>
<dbReference type="InterPro" id="IPR051690">
    <property type="entry name" value="PseI-like"/>
</dbReference>
<gene>
    <name evidence="2" type="primary">neuB</name>
    <name evidence="2" type="ORF">C0081_05670</name>
</gene>
<dbReference type="PANTHER" id="PTHR42966:SF1">
    <property type="entry name" value="SIALIC ACID SYNTHASE"/>
    <property type="match status" value="1"/>
</dbReference>
<dbReference type="AlphaFoldDB" id="A0A2N5XUK0"/>
<dbReference type="InterPro" id="IPR057736">
    <property type="entry name" value="SAF_PseI/NeuA/NeuB"/>
</dbReference>
<comment type="caution">
    <text evidence="2">The sequence shown here is derived from an EMBL/GenBank/DDBJ whole genome shotgun (WGS) entry which is preliminary data.</text>
</comment>
<dbReference type="InterPro" id="IPR006190">
    <property type="entry name" value="SAF_AFP_Neu5Ac"/>
</dbReference>